<keyword evidence="3" id="KW-1185">Reference proteome</keyword>
<dbReference type="InterPro" id="IPR008640">
    <property type="entry name" value="Adhesin_Head_dom"/>
</dbReference>
<feature type="non-terminal residue" evidence="2">
    <location>
        <position position="1"/>
    </location>
</feature>
<comment type="caution">
    <text evidence="2">The sequence shown here is derived from an EMBL/GenBank/DDBJ whole genome shotgun (WGS) entry which is preliminary data.</text>
</comment>
<feature type="non-terminal residue" evidence="2">
    <location>
        <position position="102"/>
    </location>
</feature>
<dbReference type="InterPro" id="IPR011049">
    <property type="entry name" value="Serralysin-like_metalloprot_C"/>
</dbReference>
<dbReference type="Gene3D" id="2.150.10.10">
    <property type="entry name" value="Serralysin-like metalloprotease, C-terminal"/>
    <property type="match status" value="1"/>
</dbReference>
<reference evidence="2 3" key="1">
    <citation type="submission" date="2020-12" db="EMBL/GenBank/DDBJ databases">
        <title>Pseudomonas schmalbachii sp. nov. isolated from millipede gut.</title>
        <authorList>
            <person name="Shelomi M."/>
        </authorList>
    </citation>
    <scope>NUCLEOTIDE SEQUENCE [LARGE SCALE GENOMIC DNA]</scope>
    <source>
        <strain evidence="2 3">Milli4</strain>
    </source>
</reference>
<proteinExistence type="predicted"/>
<organism evidence="2 3">
    <name type="scientific">Pseudomonas schmalbachii</name>
    <dbReference type="NCBI Taxonomy" id="2816993"/>
    <lineage>
        <taxon>Bacteria</taxon>
        <taxon>Pseudomonadati</taxon>
        <taxon>Pseudomonadota</taxon>
        <taxon>Gammaproteobacteria</taxon>
        <taxon>Pseudomonadales</taxon>
        <taxon>Pseudomonadaceae</taxon>
        <taxon>Pseudomonas</taxon>
    </lineage>
</organism>
<protein>
    <recommendedName>
        <fullName evidence="1">Trimeric autotransporter adhesin YadA-like head domain-containing protein</fullName>
    </recommendedName>
</protein>
<gene>
    <name evidence="2" type="ORF">JFY56_24205</name>
</gene>
<evidence type="ECO:0000313" key="3">
    <source>
        <dbReference type="Proteomes" id="UP000669060"/>
    </source>
</evidence>
<dbReference type="SUPFAM" id="SSF101967">
    <property type="entry name" value="Adhesin YadA, collagen-binding domain"/>
    <property type="match status" value="1"/>
</dbReference>
<evidence type="ECO:0000313" key="2">
    <source>
        <dbReference type="EMBL" id="MBO3278326.1"/>
    </source>
</evidence>
<evidence type="ECO:0000259" key="1">
    <source>
        <dbReference type="Pfam" id="PF05658"/>
    </source>
</evidence>
<feature type="domain" description="Trimeric autotransporter adhesin YadA-like head" evidence="1">
    <location>
        <begin position="58"/>
        <end position="81"/>
    </location>
</feature>
<dbReference type="EMBL" id="JAELYA010000029">
    <property type="protein sequence ID" value="MBO3278326.1"/>
    <property type="molecule type" value="Genomic_DNA"/>
</dbReference>
<dbReference type="Gene3D" id="1.20.5.170">
    <property type="match status" value="1"/>
</dbReference>
<dbReference type="Pfam" id="PF05658">
    <property type="entry name" value="YadA_head"/>
    <property type="match status" value="1"/>
</dbReference>
<name>A0ABS3TXC6_9PSED</name>
<accession>A0ABS3TXC6</accession>
<dbReference type="Proteomes" id="UP000669060">
    <property type="component" value="Unassembled WGS sequence"/>
</dbReference>
<sequence>DAVNMSQLNETNENVTNLGDTINNFAGDTTNIFTDEHGVGIRYARTNEAGLVQSDSSAEGQGSTAVGYNATSIGESSLALGREAQANNANDVALGAGSVTDA</sequence>